<dbReference type="OrthoDB" id="6431360at2759"/>
<sequence>MKPLETSKILYNLDLMIPVLKAQDYCAALCSAEMGTIYNHFPLEAWLHIYTNGSKLEINGVAGAGVYCEHFSHYLLLETAKYAFDGEVEAIKVALTHLNARLPLSDQAIIFSDSQAAILAISNCFHAPIPMSVMQCRSLMGKMPEKYKTIASQWVPSHCGIPDNEKADELAKKDCLVNQIPFNLVTYRSALSMINQMLKTIHMPSLKKRTKEKPWRNDTLNLPDCPRSITEAVFRLTTGHDCLYAHPCRFRVVDVLHARSAAVLLR</sequence>
<dbReference type="Proteomes" id="UP000887013">
    <property type="component" value="Unassembled WGS sequence"/>
</dbReference>
<accession>A0A8X6UK07</accession>
<name>A0A8X6UK07_NEPPI</name>
<dbReference type="InterPro" id="IPR002156">
    <property type="entry name" value="RNaseH_domain"/>
</dbReference>
<evidence type="ECO:0000313" key="3">
    <source>
        <dbReference type="Proteomes" id="UP000887013"/>
    </source>
</evidence>
<dbReference type="GO" id="GO:0003676">
    <property type="term" value="F:nucleic acid binding"/>
    <property type="evidence" value="ECO:0007669"/>
    <property type="project" value="InterPro"/>
</dbReference>
<dbReference type="EMBL" id="BMAW01081548">
    <property type="protein sequence ID" value="GFU25028.1"/>
    <property type="molecule type" value="Genomic_DNA"/>
</dbReference>
<gene>
    <name evidence="2" type="primary">HNAJ_LOCUS11183</name>
    <name evidence="2" type="ORF">NPIL_543081</name>
</gene>
<keyword evidence="3" id="KW-1185">Reference proteome</keyword>
<feature type="domain" description="RNase H type-1" evidence="1">
    <location>
        <begin position="43"/>
        <end position="176"/>
    </location>
</feature>
<protein>
    <submittedName>
        <fullName evidence="2">RNase H domain-containing protein</fullName>
    </submittedName>
</protein>
<evidence type="ECO:0000313" key="2">
    <source>
        <dbReference type="EMBL" id="GFU25028.1"/>
    </source>
</evidence>
<organism evidence="2 3">
    <name type="scientific">Nephila pilipes</name>
    <name type="common">Giant wood spider</name>
    <name type="synonym">Nephila maculata</name>
    <dbReference type="NCBI Taxonomy" id="299642"/>
    <lineage>
        <taxon>Eukaryota</taxon>
        <taxon>Metazoa</taxon>
        <taxon>Ecdysozoa</taxon>
        <taxon>Arthropoda</taxon>
        <taxon>Chelicerata</taxon>
        <taxon>Arachnida</taxon>
        <taxon>Araneae</taxon>
        <taxon>Araneomorphae</taxon>
        <taxon>Entelegynae</taxon>
        <taxon>Araneoidea</taxon>
        <taxon>Nephilidae</taxon>
        <taxon>Nephila</taxon>
    </lineage>
</organism>
<dbReference type="Gene3D" id="3.30.420.10">
    <property type="entry name" value="Ribonuclease H-like superfamily/Ribonuclease H"/>
    <property type="match status" value="1"/>
</dbReference>
<reference evidence="2" key="1">
    <citation type="submission" date="2020-08" db="EMBL/GenBank/DDBJ databases">
        <title>Multicomponent nature underlies the extraordinary mechanical properties of spider dragline silk.</title>
        <authorList>
            <person name="Kono N."/>
            <person name="Nakamura H."/>
            <person name="Mori M."/>
            <person name="Yoshida Y."/>
            <person name="Ohtoshi R."/>
            <person name="Malay A.D."/>
            <person name="Moran D.A.P."/>
            <person name="Tomita M."/>
            <person name="Numata K."/>
            <person name="Arakawa K."/>
        </authorList>
    </citation>
    <scope>NUCLEOTIDE SEQUENCE</scope>
</reference>
<comment type="caution">
    <text evidence="2">The sequence shown here is derived from an EMBL/GenBank/DDBJ whole genome shotgun (WGS) entry which is preliminary data.</text>
</comment>
<dbReference type="InterPro" id="IPR036397">
    <property type="entry name" value="RNaseH_sf"/>
</dbReference>
<dbReference type="InterPro" id="IPR012337">
    <property type="entry name" value="RNaseH-like_sf"/>
</dbReference>
<dbReference type="SUPFAM" id="SSF53098">
    <property type="entry name" value="Ribonuclease H-like"/>
    <property type="match status" value="1"/>
</dbReference>
<proteinExistence type="predicted"/>
<dbReference type="Pfam" id="PF00075">
    <property type="entry name" value="RNase_H"/>
    <property type="match status" value="1"/>
</dbReference>
<dbReference type="AlphaFoldDB" id="A0A8X6UK07"/>
<dbReference type="GO" id="GO:0004523">
    <property type="term" value="F:RNA-DNA hybrid ribonuclease activity"/>
    <property type="evidence" value="ECO:0007669"/>
    <property type="project" value="InterPro"/>
</dbReference>
<evidence type="ECO:0000259" key="1">
    <source>
        <dbReference type="PROSITE" id="PS50879"/>
    </source>
</evidence>
<dbReference type="PROSITE" id="PS50879">
    <property type="entry name" value="RNASE_H_1"/>
    <property type="match status" value="1"/>
</dbReference>
<dbReference type="CDD" id="cd09276">
    <property type="entry name" value="Rnase_HI_RT_non_LTR"/>
    <property type="match status" value="1"/>
</dbReference>